<evidence type="ECO:0000256" key="4">
    <source>
        <dbReference type="ARBA" id="ARBA00022989"/>
    </source>
</evidence>
<organism evidence="7 8">
    <name type="scientific">Genlisea aurea</name>
    <dbReference type="NCBI Taxonomy" id="192259"/>
    <lineage>
        <taxon>Eukaryota</taxon>
        <taxon>Viridiplantae</taxon>
        <taxon>Streptophyta</taxon>
        <taxon>Embryophyta</taxon>
        <taxon>Tracheophyta</taxon>
        <taxon>Spermatophyta</taxon>
        <taxon>Magnoliopsida</taxon>
        <taxon>eudicotyledons</taxon>
        <taxon>Gunneridae</taxon>
        <taxon>Pentapetalae</taxon>
        <taxon>asterids</taxon>
        <taxon>lamiids</taxon>
        <taxon>Lamiales</taxon>
        <taxon>Lentibulariaceae</taxon>
        <taxon>Genlisea</taxon>
    </lineage>
</organism>
<evidence type="ECO:0000256" key="2">
    <source>
        <dbReference type="ARBA" id="ARBA00022448"/>
    </source>
</evidence>
<dbReference type="PANTHER" id="PTHR11660:SF57">
    <property type="entry name" value="SOLUTE CARRIER FAMILY 40 MEMBER"/>
    <property type="match status" value="1"/>
</dbReference>
<name>S8CMN7_9LAMI</name>
<feature type="transmembrane region" description="Helical" evidence="6">
    <location>
        <begin position="7"/>
        <end position="27"/>
    </location>
</feature>
<proteinExistence type="inferred from homology"/>
<keyword evidence="4 6" id="KW-1133">Transmembrane helix</keyword>
<evidence type="ECO:0000256" key="6">
    <source>
        <dbReference type="RuleBase" id="RU365065"/>
    </source>
</evidence>
<dbReference type="PANTHER" id="PTHR11660">
    <property type="entry name" value="SOLUTE CARRIER FAMILY 40 MEMBER"/>
    <property type="match status" value="1"/>
</dbReference>
<dbReference type="GO" id="GO:0016020">
    <property type="term" value="C:membrane"/>
    <property type="evidence" value="ECO:0007669"/>
    <property type="project" value="UniProtKB-SubCell"/>
</dbReference>
<feature type="transmembrane region" description="Helical" evidence="6">
    <location>
        <begin position="254"/>
        <end position="275"/>
    </location>
</feature>
<dbReference type="GO" id="GO:0005381">
    <property type="term" value="F:iron ion transmembrane transporter activity"/>
    <property type="evidence" value="ECO:0007669"/>
    <property type="project" value="UniProtKB-UniRule"/>
</dbReference>
<keyword evidence="3 6" id="KW-0812">Transmembrane</keyword>
<protein>
    <recommendedName>
        <fullName evidence="6">Solute carrier family 40 member</fullName>
    </recommendedName>
</protein>
<evidence type="ECO:0000256" key="3">
    <source>
        <dbReference type="ARBA" id="ARBA00022692"/>
    </source>
</evidence>
<feature type="transmembrane region" description="Helical" evidence="6">
    <location>
        <begin position="93"/>
        <end position="114"/>
    </location>
</feature>
<keyword evidence="8" id="KW-1185">Reference proteome</keyword>
<keyword evidence="5 6" id="KW-0472">Membrane</keyword>
<feature type="transmembrane region" description="Helical" evidence="6">
    <location>
        <begin position="39"/>
        <end position="64"/>
    </location>
</feature>
<feature type="non-terminal residue" evidence="7">
    <location>
        <position position="308"/>
    </location>
</feature>
<keyword evidence="6" id="KW-0406">Ion transport</keyword>
<evidence type="ECO:0000313" key="7">
    <source>
        <dbReference type="EMBL" id="EPS66056.1"/>
    </source>
</evidence>
<dbReference type="OrthoDB" id="648861at2759"/>
<keyword evidence="2 6" id="KW-0813">Transport</keyword>
<feature type="transmembrane region" description="Helical" evidence="6">
    <location>
        <begin position="120"/>
        <end position="141"/>
    </location>
</feature>
<comment type="caution">
    <text evidence="7">The sequence shown here is derived from an EMBL/GenBank/DDBJ whole genome shotgun (WGS) entry which is preliminary data.</text>
</comment>
<feature type="transmembrane region" description="Helical" evidence="6">
    <location>
        <begin position="281"/>
        <end position="304"/>
    </location>
</feature>
<feature type="transmembrane region" description="Helical" evidence="6">
    <location>
        <begin position="222"/>
        <end position="242"/>
    </location>
</feature>
<comment type="function">
    <text evidence="6">May be involved in iron transport and iron homeostasis.</text>
</comment>
<reference evidence="7 8" key="1">
    <citation type="journal article" date="2013" name="BMC Genomics">
        <title>The miniature genome of a carnivorous plant Genlisea aurea contains a low number of genes and short non-coding sequences.</title>
        <authorList>
            <person name="Leushkin E.V."/>
            <person name="Sutormin R.A."/>
            <person name="Nabieva E.R."/>
            <person name="Penin A.A."/>
            <person name="Kondrashov A.S."/>
            <person name="Logacheva M.D."/>
        </authorList>
    </citation>
    <scope>NUCLEOTIDE SEQUENCE [LARGE SCALE GENOMIC DNA]</scope>
</reference>
<dbReference type="AlphaFoldDB" id="S8CMN7"/>
<dbReference type="Pfam" id="PF06963">
    <property type="entry name" value="FPN1"/>
    <property type="match status" value="1"/>
</dbReference>
<sequence>KVLRLWLFCQNVSFMAAGVAVVAILAYPDGAMAYNHTPFICLVVLINVCGALGSLSTLAGTILIEREWAVVISEGEHPSFLAKMNSILRRIDLSCKLLAPVVTGFIISFVSLVASAVTLALWNILSVILQYWLLMSVYNGIPVLSRRGRFADESERVGFVSLESYSGWMNGLVDHPYVSAWRLYLKQDVVIPGVALALLYFTVLSFGTLMTATLEWEGVPTFVIGLGRGLSAVIGIGATFSYPVLESRISSLRAGLWSIWSQWSCLLLCMGSIWVKERVSSAYMLMGGVAASRLGLWMFDLAVIQQMQ</sequence>
<comment type="subcellular location">
    <subcellularLocation>
        <location evidence="1 6">Membrane</location>
        <topology evidence="1 6">Multi-pass membrane protein</topology>
    </subcellularLocation>
</comment>
<dbReference type="InterPro" id="IPR009716">
    <property type="entry name" value="Ferroportin-1"/>
</dbReference>
<feature type="non-terminal residue" evidence="7">
    <location>
        <position position="1"/>
    </location>
</feature>
<comment type="caution">
    <text evidence="6">Lacks conserved residue(s) required for the propagation of feature annotation.</text>
</comment>
<evidence type="ECO:0000256" key="5">
    <source>
        <dbReference type="ARBA" id="ARBA00023136"/>
    </source>
</evidence>
<dbReference type="EMBL" id="AUSU01003891">
    <property type="protein sequence ID" value="EPS66056.1"/>
    <property type="molecule type" value="Genomic_DNA"/>
</dbReference>
<accession>S8CMN7</accession>
<comment type="similarity">
    <text evidence="6">Belongs to the ferroportin (FP) (TC 2.A.100) family. SLC40A subfamily.</text>
</comment>
<dbReference type="Proteomes" id="UP000015453">
    <property type="component" value="Unassembled WGS sequence"/>
</dbReference>
<evidence type="ECO:0000256" key="1">
    <source>
        <dbReference type="ARBA" id="ARBA00004141"/>
    </source>
</evidence>
<gene>
    <name evidence="7" type="ORF">M569_08721</name>
</gene>
<feature type="transmembrane region" description="Helical" evidence="6">
    <location>
        <begin position="189"/>
        <end position="210"/>
    </location>
</feature>
<evidence type="ECO:0000313" key="8">
    <source>
        <dbReference type="Proteomes" id="UP000015453"/>
    </source>
</evidence>